<dbReference type="InterPro" id="IPR001647">
    <property type="entry name" value="HTH_TetR"/>
</dbReference>
<dbReference type="RefSeq" id="WP_139622422.1">
    <property type="nucleotide sequence ID" value="NZ_VDMP01000021.1"/>
</dbReference>
<dbReference type="EMBL" id="VDMP01000021">
    <property type="protein sequence ID" value="TNM41982.1"/>
    <property type="molecule type" value="Genomic_DNA"/>
</dbReference>
<dbReference type="InterPro" id="IPR050109">
    <property type="entry name" value="HTH-type_TetR-like_transc_reg"/>
</dbReference>
<dbReference type="Gene3D" id="1.10.357.10">
    <property type="entry name" value="Tetracycline Repressor, domain 2"/>
    <property type="match status" value="1"/>
</dbReference>
<protein>
    <submittedName>
        <fullName evidence="7">TetR family transcriptional regulator</fullName>
    </submittedName>
</protein>
<dbReference type="InterPro" id="IPR039538">
    <property type="entry name" value="BetI_C"/>
</dbReference>
<evidence type="ECO:0000313" key="8">
    <source>
        <dbReference type="Proteomes" id="UP000313231"/>
    </source>
</evidence>
<keyword evidence="1" id="KW-0678">Repressor</keyword>
<comment type="caution">
    <text evidence="7">The sequence shown here is derived from an EMBL/GenBank/DDBJ whole genome shotgun (WGS) entry which is preliminary data.</text>
</comment>
<dbReference type="InterPro" id="IPR009057">
    <property type="entry name" value="Homeodomain-like_sf"/>
</dbReference>
<organism evidence="7 8">
    <name type="scientific">Nocardioides albidus</name>
    <dbReference type="NCBI Taxonomy" id="1517589"/>
    <lineage>
        <taxon>Bacteria</taxon>
        <taxon>Bacillati</taxon>
        <taxon>Actinomycetota</taxon>
        <taxon>Actinomycetes</taxon>
        <taxon>Propionibacteriales</taxon>
        <taxon>Nocardioidaceae</taxon>
        <taxon>Nocardioides</taxon>
    </lineage>
</organism>
<sequence>MARTRSNRRLDRPREQVLAATLEMIAEQGLGKVTMASLAARLETSGGHLLYYFGTRNGLLLETLRWSESQYAEQRAPLVVRATEGAADPASVLEFAGVFLPVDERDPRWLLWLELWARAPYDAELAAAQRELDDQWHDDLVVVLRAGLPGVTDPEGLSQRLRAMWDGFAIAIVNGGGIAQREAAIGHTRAALDPVT</sequence>
<keyword evidence="2" id="KW-0805">Transcription regulation</keyword>
<dbReference type="PANTHER" id="PTHR30055">
    <property type="entry name" value="HTH-TYPE TRANSCRIPTIONAL REGULATOR RUTR"/>
    <property type="match status" value="1"/>
</dbReference>
<dbReference type="Pfam" id="PF00440">
    <property type="entry name" value="TetR_N"/>
    <property type="match status" value="1"/>
</dbReference>
<name>A0A5C4W1D7_9ACTN</name>
<evidence type="ECO:0000313" key="7">
    <source>
        <dbReference type="EMBL" id="TNM41982.1"/>
    </source>
</evidence>
<evidence type="ECO:0000256" key="2">
    <source>
        <dbReference type="ARBA" id="ARBA00023015"/>
    </source>
</evidence>
<evidence type="ECO:0000256" key="4">
    <source>
        <dbReference type="ARBA" id="ARBA00023163"/>
    </source>
</evidence>
<evidence type="ECO:0000256" key="5">
    <source>
        <dbReference type="PROSITE-ProRule" id="PRU00335"/>
    </source>
</evidence>
<accession>A0A5C4W1D7</accession>
<dbReference type="Pfam" id="PF13977">
    <property type="entry name" value="TetR_C_6"/>
    <property type="match status" value="1"/>
</dbReference>
<proteinExistence type="predicted"/>
<dbReference type="PANTHER" id="PTHR30055:SF200">
    <property type="entry name" value="HTH-TYPE TRANSCRIPTIONAL REPRESSOR BDCR"/>
    <property type="match status" value="1"/>
</dbReference>
<evidence type="ECO:0000259" key="6">
    <source>
        <dbReference type="PROSITE" id="PS50977"/>
    </source>
</evidence>
<feature type="DNA-binding region" description="H-T-H motif" evidence="5">
    <location>
        <begin position="34"/>
        <end position="53"/>
    </location>
</feature>
<dbReference type="SUPFAM" id="SSF48498">
    <property type="entry name" value="Tetracyclin repressor-like, C-terminal domain"/>
    <property type="match status" value="1"/>
</dbReference>
<feature type="domain" description="HTH tetR-type" evidence="6">
    <location>
        <begin position="11"/>
        <end position="71"/>
    </location>
</feature>
<dbReference type="PROSITE" id="PS50977">
    <property type="entry name" value="HTH_TETR_2"/>
    <property type="match status" value="1"/>
</dbReference>
<dbReference type="GO" id="GO:0000976">
    <property type="term" value="F:transcription cis-regulatory region binding"/>
    <property type="evidence" value="ECO:0007669"/>
    <property type="project" value="TreeGrafter"/>
</dbReference>
<evidence type="ECO:0000256" key="3">
    <source>
        <dbReference type="ARBA" id="ARBA00023125"/>
    </source>
</evidence>
<dbReference type="GO" id="GO:0003700">
    <property type="term" value="F:DNA-binding transcription factor activity"/>
    <property type="evidence" value="ECO:0007669"/>
    <property type="project" value="TreeGrafter"/>
</dbReference>
<dbReference type="Proteomes" id="UP000313231">
    <property type="component" value="Unassembled WGS sequence"/>
</dbReference>
<evidence type="ECO:0000256" key="1">
    <source>
        <dbReference type="ARBA" id="ARBA00022491"/>
    </source>
</evidence>
<keyword evidence="8" id="KW-1185">Reference proteome</keyword>
<dbReference type="SUPFAM" id="SSF46689">
    <property type="entry name" value="Homeodomain-like"/>
    <property type="match status" value="1"/>
</dbReference>
<reference evidence="7 8" key="1">
    <citation type="journal article" date="2016" name="Int. J. Syst. Evol. Microbiol.">
        <title>Nocardioides albidus sp. nov., an actinobacterium isolated from garden soil.</title>
        <authorList>
            <person name="Singh H."/>
            <person name="Du J."/>
            <person name="Trinh H."/>
            <person name="Won K."/>
            <person name="Yang J.E."/>
            <person name="Yin C."/>
            <person name="Kook M."/>
            <person name="Yi T.H."/>
        </authorList>
    </citation>
    <scope>NUCLEOTIDE SEQUENCE [LARGE SCALE GENOMIC DNA]</scope>
    <source>
        <strain evidence="7 8">CCTCC AB 2015297</strain>
    </source>
</reference>
<gene>
    <name evidence="7" type="ORF">FHP29_08425</name>
</gene>
<dbReference type="InterPro" id="IPR036271">
    <property type="entry name" value="Tet_transcr_reg_TetR-rel_C_sf"/>
</dbReference>
<keyword evidence="3 5" id="KW-0238">DNA-binding</keyword>
<dbReference type="OrthoDB" id="3777289at2"/>
<keyword evidence="4" id="KW-0804">Transcription</keyword>
<dbReference type="AlphaFoldDB" id="A0A5C4W1D7"/>